<dbReference type="PANTHER" id="PTHR43320:SF3">
    <property type="entry name" value="CARBOHYDRATE KINASE PFKB DOMAIN-CONTAINING PROTEIN"/>
    <property type="match status" value="1"/>
</dbReference>
<gene>
    <name evidence="5" type="ORF">UFOPK3164_00703</name>
    <name evidence="6" type="ORF">UFOPK3427_00488</name>
    <name evidence="7" type="ORF">UFOPK4112_00719</name>
</gene>
<dbReference type="GO" id="GO:0016301">
    <property type="term" value="F:kinase activity"/>
    <property type="evidence" value="ECO:0007669"/>
    <property type="project" value="UniProtKB-KW"/>
</dbReference>
<dbReference type="Gene3D" id="3.40.1190.20">
    <property type="match status" value="1"/>
</dbReference>
<dbReference type="Pfam" id="PF00294">
    <property type="entry name" value="PfkB"/>
    <property type="match status" value="1"/>
</dbReference>
<feature type="domain" description="Carbohydrate kinase PfkB" evidence="4">
    <location>
        <begin position="71"/>
        <end position="330"/>
    </location>
</feature>
<dbReference type="PROSITE" id="PS00584">
    <property type="entry name" value="PFKB_KINASES_2"/>
    <property type="match status" value="1"/>
</dbReference>
<evidence type="ECO:0000313" key="6">
    <source>
        <dbReference type="EMBL" id="CAB4865955.1"/>
    </source>
</evidence>
<dbReference type="SUPFAM" id="SSF53613">
    <property type="entry name" value="Ribokinase-like"/>
    <property type="match status" value="1"/>
</dbReference>
<dbReference type="EMBL" id="CAFABE010000024">
    <property type="protein sequence ID" value="CAB4825212.1"/>
    <property type="molecule type" value="Genomic_DNA"/>
</dbReference>
<dbReference type="Gene3D" id="3.30.1110.10">
    <property type="match status" value="1"/>
</dbReference>
<protein>
    <submittedName>
        <fullName evidence="5">Unannotated protein</fullName>
    </submittedName>
</protein>
<evidence type="ECO:0000256" key="3">
    <source>
        <dbReference type="ARBA" id="ARBA00022777"/>
    </source>
</evidence>
<reference evidence="5" key="1">
    <citation type="submission" date="2020-05" db="EMBL/GenBank/DDBJ databases">
        <authorList>
            <person name="Chiriac C."/>
            <person name="Salcher M."/>
            <person name="Ghai R."/>
            <person name="Kavagutti S V."/>
        </authorList>
    </citation>
    <scope>NUCLEOTIDE SEQUENCE</scope>
</reference>
<organism evidence="5">
    <name type="scientific">freshwater metagenome</name>
    <dbReference type="NCBI Taxonomy" id="449393"/>
    <lineage>
        <taxon>unclassified sequences</taxon>
        <taxon>metagenomes</taxon>
        <taxon>ecological metagenomes</taxon>
    </lineage>
</organism>
<dbReference type="InterPro" id="IPR052700">
    <property type="entry name" value="Carb_kinase_PfkB-like"/>
</dbReference>
<evidence type="ECO:0000259" key="4">
    <source>
        <dbReference type="Pfam" id="PF00294"/>
    </source>
</evidence>
<proteinExistence type="inferred from homology"/>
<sequence>MTISSTPISLSDKPEPELLDVVGIGSPLVDVIAQSDDALLERLGLAKGSMTLIDLDQADAMYAAMASSIEASGGSAANTMAGIASLGGRAGFIGKVATDSLGDIFTHDITASGVEFEAAIAKESDGGTGRCLVFVTDDAERTMATHLGVATTFAPGDVDGLLLARTKITYLEGYLFDLPPAKEAMRAAISATHAAEGSVALTLSDSFCVERHRADFLDLLTGDIDLLFANEDEAMSLFKSTTFEGALASFEETGVLAVITRGEQGSVVVTPAGRLEVPATPVDKVIDTNGAGDLFASGFLYGMTNGLDPEKSAHLASLCASEVISHLGARPQRNLGELAQEAGIL</sequence>
<evidence type="ECO:0000313" key="5">
    <source>
        <dbReference type="EMBL" id="CAB4825212.1"/>
    </source>
</evidence>
<evidence type="ECO:0000313" key="7">
    <source>
        <dbReference type="EMBL" id="CAB5017813.1"/>
    </source>
</evidence>
<dbReference type="EMBL" id="CAFBLT010000001">
    <property type="protein sequence ID" value="CAB4865955.1"/>
    <property type="molecule type" value="Genomic_DNA"/>
</dbReference>
<dbReference type="PANTHER" id="PTHR43320">
    <property type="entry name" value="SUGAR KINASE"/>
    <property type="match status" value="1"/>
</dbReference>
<evidence type="ECO:0000256" key="2">
    <source>
        <dbReference type="ARBA" id="ARBA00022679"/>
    </source>
</evidence>
<dbReference type="AlphaFoldDB" id="A0A6J6ZXE4"/>
<evidence type="ECO:0000256" key="1">
    <source>
        <dbReference type="ARBA" id="ARBA00010688"/>
    </source>
</evidence>
<keyword evidence="3" id="KW-0418">Kinase</keyword>
<keyword evidence="2" id="KW-0808">Transferase</keyword>
<name>A0A6J6ZXE4_9ZZZZ</name>
<dbReference type="InterPro" id="IPR011611">
    <property type="entry name" value="PfkB_dom"/>
</dbReference>
<dbReference type="InterPro" id="IPR002173">
    <property type="entry name" value="Carboh/pur_kinase_PfkB_CS"/>
</dbReference>
<comment type="similarity">
    <text evidence="1">Belongs to the carbohydrate kinase PfkB family.</text>
</comment>
<dbReference type="CDD" id="cd01168">
    <property type="entry name" value="adenosine_kinase"/>
    <property type="match status" value="1"/>
</dbReference>
<dbReference type="InterPro" id="IPR029056">
    <property type="entry name" value="Ribokinase-like"/>
</dbReference>
<accession>A0A6J6ZXE4</accession>
<dbReference type="EMBL" id="CAFBPM010000005">
    <property type="protein sequence ID" value="CAB5017813.1"/>
    <property type="molecule type" value="Genomic_DNA"/>
</dbReference>